<comment type="caution">
    <text evidence="1">The sequence shown here is derived from an EMBL/GenBank/DDBJ whole genome shotgun (WGS) entry which is preliminary data.</text>
</comment>
<evidence type="ECO:0000313" key="2">
    <source>
        <dbReference type="Proteomes" id="UP000239001"/>
    </source>
</evidence>
<keyword evidence="2" id="KW-1185">Reference proteome</keyword>
<accession>A0A2T1LTV0</accession>
<organism evidence="1 2">
    <name type="scientific">Aphanothece hegewaldii CCALA 016</name>
    <dbReference type="NCBI Taxonomy" id="2107694"/>
    <lineage>
        <taxon>Bacteria</taxon>
        <taxon>Bacillati</taxon>
        <taxon>Cyanobacteriota</taxon>
        <taxon>Cyanophyceae</taxon>
        <taxon>Oscillatoriophycideae</taxon>
        <taxon>Chroococcales</taxon>
        <taxon>Aphanothecaceae</taxon>
        <taxon>Aphanothece</taxon>
    </lineage>
</organism>
<dbReference type="EMBL" id="PXOH01000025">
    <property type="protein sequence ID" value="PSF34540.1"/>
    <property type="molecule type" value="Genomic_DNA"/>
</dbReference>
<gene>
    <name evidence="1" type="ORF">C7H19_18410</name>
</gene>
<reference evidence="1 2" key="2">
    <citation type="submission" date="2018-03" db="EMBL/GenBank/DDBJ databases">
        <authorList>
            <person name="Keele B.F."/>
        </authorList>
    </citation>
    <scope>NUCLEOTIDE SEQUENCE [LARGE SCALE GENOMIC DNA]</scope>
    <source>
        <strain evidence="1 2">CCALA 016</strain>
    </source>
</reference>
<protein>
    <submittedName>
        <fullName evidence="1">Toxin-antitoxin (TA) system antitoxin</fullName>
    </submittedName>
</protein>
<dbReference type="Proteomes" id="UP000239001">
    <property type="component" value="Unassembled WGS sequence"/>
</dbReference>
<sequence length="80" mass="9006">MFTQNIDIAEAQMSIKELLSLLKEDTEIVLTNGNIPLARLLSINPSNSNSPRIPDLHPNAIIMSEDFDEPLPDEFWLGEE</sequence>
<reference evidence="1 2" key="1">
    <citation type="submission" date="2018-03" db="EMBL/GenBank/DDBJ databases">
        <title>The ancient ancestry and fast evolution of plastids.</title>
        <authorList>
            <person name="Moore K.R."/>
            <person name="Magnabosco C."/>
            <person name="Momper L."/>
            <person name="Gold D.A."/>
            <person name="Bosak T."/>
            <person name="Fournier G.P."/>
        </authorList>
    </citation>
    <scope>NUCLEOTIDE SEQUENCE [LARGE SCALE GENOMIC DNA]</scope>
    <source>
        <strain evidence="1 2">CCALA 016</strain>
    </source>
</reference>
<proteinExistence type="predicted"/>
<dbReference type="RefSeq" id="WP_106458385.1">
    <property type="nucleotide sequence ID" value="NZ_PXOH01000025.1"/>
</dbReference>
<dbReference type="AlphaFoldDB" id="A0A2T1LTV0"/>
<evidence type="ECO:0000313" key="1">
    <source>
        <dbReference type="EMBL" id="PSF34540.1"/>
    </source>
</evidence>
<dbReference type="OrthoDB" id="488113at2"/>
<name>A0A2T1LTV0_9CHRO</name>